<accession>A0A7W6K386</accession>
<dbReference type="AlphaFoldDB" id="A0A7W6K386"/>
<feature type="signal peptide" evidence="2">
    <location>
        <begin position="1"/>
        <end position="27"/>
    </location>
</feature>
<dbReference type="InterPro" id="IPR038696">
    <property type="entry name" value="IalB_sf"/>
</dbReference>
<dbReference type="Gene3D" id="2.60.40.1880">
    <property type="entry name" value="Invasion associated locus B (IalB) protein"/>
    <property type="match status" value="1"/>
</dbReference>
<keyword evidence="4" id="KW-1185">Reference proteome</keyword>
<evidence type="ECO:0000313" key="4">
    <source>
        <dbReference type="Proteomes" id="UP000584824"/>
    </source>
</evidence>
<evidence type="ECO:0000313" key="3">
    <source>
        <dbReference type="EMBL" id="MBB4104353.1"/>
    </source>
</evidence>
<feature type="chain" id="PRO_5030694537" evidence="2">
    <location>
        <begin position="28"/>
        <end position="190"/>
    </location>
</feature>
<dbReference type="Pfam" id="PF06776">
    <property type="entry name" value="IalB"/>
    <property type="match status" value="1"/>
</dbReference>
<gene>
    <name evidence="3" type="ORF">GGQ66_002927</name>
</gene>
<dbReference type="RefSeq" id="WP_237358929.1">
    <property type="nucleotide sequence ID" value="NZ_JACIDU010000011.1"/>
</dbReference>
<dbReference type="Proteomes" id="UP000584824">
    <property type="component" value="Unassembled WGS sequence"/>
</dbReference>
<dbReference type="EMBL" id="JACIDU010000011">
    <property type="protein sequence ID" value="MBB4104353.1"/>
    <property type="molecule type" value="Genomic_DNA"/>
</dbReference>
<evidence type="ECO:0000256" key="1">
    <source>
        <dbReference type="SAM" id="MobiDB-lite"/>
    </source>
</evidence>
<sequence>MGLPPFARAGILALAAVTALAATPAGAQTAAPKTGQPVPGQSTTGAQPPGGKTFGAWSSVCEKPPGAQAEQCLLMQNVIDQERPEVGLSVAVLKTADRKVRLMRILAPLGVWLHDGVDLYVDDKKAGRAYFTRCFQEGCTLEFEVPDDLLKTLRAGKTAIFALKESPDNDERIGIPVDLAGFADGYDSLP</sequence>
<proteinExistence type="predicted"/>
<protein>
    <submittedName>
        <fullName evidence="3">Invasion protein IalB</fullName>
    </submittedName>
</protein>
<comment type="caution">
    <text evidence="3">The sequence shown here is derived from an EMBL/GenBank/DDBJ whole genome shotgun (WGS) entry which is preliminary data.</text>
</comment>
<evidence type="ECO:0000256" key="2">
    <source>
        <dbReference type="SAM" id="SignalP"/>
    </source>
</evidence>
<reference evidence="3 4" key="1">
    <citation type="submission" date="2020-08" db="EMBL/GenBank/DDBJ databases">
        <title>Genomic Encyclopedia of Type Strains, Phase IV (KMG-IV): sequencing the most valuable type-strain genomes for metagenomic binning, comparative biology and taxonomic classification.</title>
        <authorList>
            <person name="Goeker M."/>
        </authorList>
    </citation>
    <scope>NUCLEOTIDE SEQUENCE [LARGE SCALE GENOMIC DNA]</scope>
    <source>
        <strain evidence="3 4">DSM 26385</strain>
    </source>
</reference>
<keyword evidence="2" id="KW-0732">Signal</keyword>
<feature type="region of interest" description="Disordered" evidence="1">
    <location>
        <begin position="28"/>
        <end position="57"/>
    </location>
</feature>
<dbReference type="InterPro" id="IPR010642">
    <property type="entry name" value="Invasion_prot_B"/>
</dbReference>
<organism evidence="3 4">
    <name type="scientific">Allorhizobium borbori</name>
    <dbReference type="NCBI Taxonomy" id="485907"/>
    <lineage>
        <taxon>Bacteria</taxon>
        <taxon>Pseudomonadati</taxon>
        <taxon>Pseudomonadota</taxon>
        <taxon>Alphaproteobacteria</taxon>
        <taxon>Hyphomicrobiales</taxon>
        <taxon>Rhizobiaceae</taxon>
        <taxon>Rhizobium/Agrobacterium group</taxon>
        <taxon>Allorhizobium</taxon>
    </lineage>
</organism>
<name>A0A7W6K386_9HYPH</name>